<dbReference type="Proteomes" id="UP000525078">
    <property type="component" value="Unassembled WGS sequence"/>
</dbReference>
<dbReference type="PANTHER" id="PTHR33710:SF77">
    <property type="entry name" value="DNASE I-LIKE SUPERFAMILY PROTEIN"/>
    <property type="match status" value="1"/>
</dbReference>
<accession>A0A7J6DRA9</accession>
<dbReference type="InterPro" id="IPR025836">
    <property type="entry name" value="Zn_knuckle_CX2CX4HX4C"/>
</dbReference>
<evidence type="ECO:0000313" key="3">
    <source>
        <dbReference type="EMBL" id="KAF4348627.1"/>
    </source>
</evidence>
<dbReference type="PANTHER" id="PTHR33710">
    <property type="entry name" value="BNAC02G09200D PROTEIN"/>
    <property type="match status" value="1"/>
</dbReference>
<dbReference type="AlphaFoldDB" id="A0A7J6DRA9"/>
<evidence type="ECO:0000313" key="4">
    <source>
        <dbReference type="Proteomes" id="UP000525078"/>
    </source>
</evidence>
<feature type="compositionally biased region" description="Polar residues" evidence="1">
    <location>
        <begin position="219"/>
        <end position="233"/>
    </location>
</feature>
<feature type="region of interest" description="Disordered" evidence="1">
    <location>
        <begin position="333"/>
        <end position="443"/>
    </location>
</feature>
<name>A0A7J6DRA9_CANSA</name>
<feature type="compositionally biased region" description="Basic and acidic residues" evidence="1">
    <location>
        <begin position="348"/>
        <end position="359"/>
    </location>
</feature>
<dbReference type="InterPro" id="IPR036691">
    <property type="entry name" value="Endo/exonu/phosph_ase_sf"/>
</dbReference>
<dbReference type="SUPFAM" id="SSF56219">
    <property type="entry name" value="DNase I-like"/>
    <property type="match status" value="1"/>
</dbReference>
<protein>
    <recommendedName>
        <fullName evidence="2">Zinc knuckle CX2CX4HX4C domain-containing protein</fullName>
    </recommendedName>
</protein>
<feature type="compositionally biased region" description="Basic residues" evidence="1">
    <location>
        <begin position="427"/>
        <end position="438"/>
    </location>
</feature>
<evidence type="ECO:0000259" key="2">
    <source>
        <dbReference type="Pfam" id="PF14392"/>
    </source>
</evidence>
<dbReference type="Gene3D" id="3.60.10.10">
    <property type="entry name" value="Endonuclease/exonuclease/phosphatase"/>
    <property type="match status" value="1"/>
</dbReference>
<feature type="compositionally biased region" description="Polar residues" evidence="1">
    <location>
        <begin position="240"/>
        <end position="252"/>
    </location>
</feature>
<organism evidence="3 4">
    <name type="scientific">Cannabis sativa</name>
    <name type="common">Hemp</name>
    <name type="synonym">Marijuana</name>
    <dbReference type="NCBI Taxonomy" id="3483"/>
    <lineage>
        <taxon>Eukaryota</taxon>
        <taxon>Viridiplantae</taxon>
        <taxon>Streptophyta</taxon>
        <taxon>Embryophyta</taxon>
        <taxon>Tracheophyta</taxon>
        <taxon>Spermatophyta</taxon>
        <taxon>Magnoliopsida</taxon>
        <taxon>eudicotyledons</taxon>
        <taxon>Gunneridae</taxon>
        <taxon>Pentapetalae</taxon>
        <taxon>rosids</taxon>
        <taxon>fabids</taxon>
        <taxon>Rosales</taxon>
        <taxon>Cannabaceae</taxon>
        <taxon>Cannabis</taxon>
    </lineage>
</organism>
<evidence type="ECO:0000256" key="1">
    <source>
        <dbReference type="SAM" id="MobiDB-lite"/>
    </source>
</evidence>
<proteinExistence type="predicted"/>
<sequence length="783" mass="89478">MSTLRFRATIDLNKPIFSGFFLRRQKLKDLWIKYKYERLPKLCFKCGLLTHDQSVCFKTPTVVKDGSGNYYPKFGVWLKSDDTERSTFTTPLAKWFQDWVLQKRIFLDPTLRNPLKVQKAIRHGESDELRECRRQLPGKKQIVSDEEHNQEASQAELVITQLPLVSLPGIGEVAPFGKNTKSVSIQDLQELKKVVVRDAEESSNGNPSAARITDKDGASRNTVTDDQMQTAPCEQKELANSKQTASPIVTEQSEAHIDSPVTKAKTQDIPYSTSILGSQALLMDWPSTECWAQPKARELLMGGLTLDKYFREPTLFNALMDINDFRVQEHLVGPHKRKASDGIILKPSPEKHVYDHGHNEANLNTPITDTQHHSPTKTSQQQQSESKNQSDVFGEFNSGSAEAPSSSKRRGRPRKSPTPTTKTSCTPRKRGRPPKAKHGLSATPKSFKWKKKHLYQWLEGLRLFNSKKMIDASSKFIIYAIIDFEQKGLKWLLLGIYGPPHREDKEDFWISIGDMVNQSSRHVLLIGDMNGTLKDAECFHYSKRGNSSRYAFDFRRMVNGVGLIDLCFQGPCYTWAKDRNNNNYGGSTKRARLDRGLASSDWRILFPNAIVKHLSSTGSDHRPIILDSTGGVNCKGRLFKYENMWARDPRCFWIVKETQHLMINFYRKVKATGRMLKKWNFIQFQHVKRQVEEATSLLHDFDMESLQAIPTVDEITSALFEMGRDKAPRPDGLPTSFYAHHSRAVQADLDQARSQWFSGWKIPTAMWIETRRHVLPGPFYPWS</sequence>
<gene>
    <name evidence="3" type="ORF">F8388_016327</name>
</gene>
<feature type="compositionally biased region" description="Low complexity" evidence="1">
    <location>
        <begin position="376"/>
        <end position="390"/>
    </location>
</feature>
<feature type="domain" description="Zinc knuckle CX2CX4HX4C" evidence="2">
    <location>
        <begin position="11"/>
        <end position="56"/>
    </location>
</feature>
<dbReference type="EMBL" id="JAATIP010000437">
    <property type="protein sequence ID" value="KAF4348627.1"/>
    <property type="molecule type" value="Genomic_DNA"/>
</dbReference>
<feature type="region of interest" description="Disordered" evidence="1">
    <location>
        <begin position="197"/>
        <end position="266"/>
    </location>
</feature>
<reference evidence="3 4" key="1">
    <citation type="journal article" date="2020" name="bioRxiv">
        <title>Sequence and annotation of 42 cannabis genomes reveals extensive copy number variation in cannabinoid synthesis and pathogen resistance genes.</title>
        <authorList>
            <person name="Mckernan K.J."/>
            <person name="Helbert Y."/>
            <person name="Kane L.T."/>
            <person name="Ebling H."/>
            <person name="Zhang L."/>
            <person name="Liu B."/>
            <person name="Eaton Z."/>
            <person name="Mclaughlin S."/>
            <person name="Kingan S."/>
            <person name="Baybayan P."/>
            <person name="Concepcion G."/>
            <person name="Jordan M."/>
            <person name="Riva A."/>
            <person name="Barbazuk W."/>
            <person name="Harkins T."/>
        </authorList>
    </citation>
    <scope>NUCLEOTIDE SEQUENCE [LARGE SCALE GENOMIC DNA]</scope>
    <source>
        <strain evidence="4">cv. Jamaican Lion 4</strain>
        <tissue evidence="3">Leaf</tissue>
    </source>
</reference>
<dbReference type="Pfam" id="PF14392">
    <property type="entry name" value="zf-CCHC_4"/>
    <property type="match status" value="1"/>
</dbReference>
<comment type="caution">
    <text evidence="3">The sequence shown here is derived from an EMBL/GenBank/DDBJ whole genome shotgun (WGS) entry which is preliminary data.</text>
</comment>
<feature type="compositionally biased region" description="Low complexity" evidence="1">
    <location>
        <begin position="417"/>
        <end position="426"/>
    </location>
</feature>